<dbReference type="AlphaFoldDB" id="A0A2A5QTX8"/>
<evidence type="ECO:0000313" key="2">
    <source>
        <dbReference type="Proteomes" id="UP000219689"/>
    </source>
</evidence>
<name>A0A2A5QTX8_9EURY</name>
<dbReference type="EMBL" id="NXNI01000001">
    <property type="protein sequence ID" value="PCR90272.1"/>
    <property type="molecule type" value="Genomic_DNA"/>
</dbReference>
<dbReference type="OrthoDB" id="199321at2157"/>
<reference evidence="1 2" key="1">
    <citation type="submission" date="2017-09" db="EMBL/GenBank/DDBJ databases">
        <title>Genome sequences of Natrinema ejinorence JCM 13890T.</title>
        <authorList>
            <person name="Roh S.W."/>
            <person name="Kim Y.B."/>
            <person name="Kim J.Y."/>
        </authorList>
    </citation>
    <scope>NUCLEOTIDE SEQUENCE [LARGE SCALE GENOMIC DNA]</scope>
    <source>
        <strain evidence="1 2">JCM 13890</strain>
    </source>
</reference>
<proteinExistence type="predicted"/>
<comment type="caution">
    <text evidence="1">The sequence shown here is derived from an EMBL/GenBank/DDBJ whole genome shotgun (WGS) entry which is preliminary data.</text>
</comment>
<organism evidence="1 2">
    <name type="scientific">Natrinema ejinorense</name>
    <dbReference type="NCBI Taxonomy" id="373386"/>
    <lineage>
        <taxon>Archaea</taxon>
        <taxon>Methanobacteriati</taxon>
        <taxon>Methanobacteriota</taxon>
        <taxon>Stenosarchaea group</taxon>
        <taxon>Halobacteria</taxon>
        <taxon>Halobacteriales</taxon>
        <taxon>Natrialbaceae</taxon>
        <taxon>Natrinema</taxon>
    </lineage>
</organism>
<sequence length="245" mass="27506">MTRRNAGFDPTHVLIVTDDQAAEIRATNAAIDAVLDHADTVDVWIEEAQLGDDHPDLVASLRDAFARVDDDRFRGDVDDVRSSLSALLSNHSFHRFVSLRRLDAFRDGQQLLTYVPDHRTFEVETTVSSGLEAAIRGSIETEAATLLPAGPLVDWYTDGKHYELSPPHLCLEDEGCHALTNIAGVDLDDDRREIRLEWETGSETVRSRLIGKLGPEKPTRFRFDSTDRYEDVASAFDELADELEW</sequence>
<gene>
    <name evidence="1" type="ORF">CP557_06785</name>
</gene>
<dbReference type="Proteomes" id="UP000219689">
    <property type="component" value="Unassembled WGS sequence"/>
</dbReference>
<protein>
    <submittedName>
        <fullName evidence="1">Uncharacterized protein</fullName>
    </submittedName>
</protein>
<keyword evidence="2" id="KW-1185">Reference proteome</keyword>
<dbReference type="RefSeq" id="WP_097379218.1">
    <property type="nucleotide sequence ID" value="NZ_NXNI01000001.1"/>
</dbReference>
<evidence type="ECO:0000313" key="1">
    <source>
        <dbReference type="EMBL" id="PCR90272.1"/>
    </source>
</evidence>
<accession>A0A2A5QTX8</accession>